<organism evidence="7 8">
    <name type="scientific">Belliella filtrata</name>
    <dbReference type="NCBI Taxonomy" id="2923435"/>
    <lineage>
        <taxon>Bacteria</taxon>
        <taxon>Pseudomonadati</taxon>
        <taxon>Bacteroidota</taxon>
        <taxon>Cytophagia</taxon>
        <taxon>Cytophagales</taxon>
        <taxon>Cyclobacteriaceae</taxon>
        <taxon>Belliella</taxon>
    </lineage>
</organism>
<dbReference type="Pfam" id="PF07980">
    <property type="entry name" value="SusD_RagB"/>
    <property type="match status" value="1"/>
</dbReference>
<comment type="subcellular location">
    <subcellularLocation>
        <location evidence="1">Cell outer membrane</location>
    </subcellularLocation>
</comment>
<dbReference type="Proteomes" id="UP001165489">
    <property type="component" value="Unassembled WGS sequence"/>
</dbReference>
<evidence type="ECO:0000256" key="4">
    <source>
        <dbReference type="ARBA" id="ARBA00023136"/>
    </source>
</evidence>
<dbReference type="PROSITE" id="PS51257">
    <property type="entry name" value="PROKAR_LIPOPROTEIN"/>
    <property type="match status" value="1"/>
</dbReference>
<evidence type="ECO:0000313" key="7">
    <source>
        <dbReference type="EMBL" id="MCH7408274.1"/>
    </source>
</evidence>
<name>A0ABS9UW23_9BACT</name>
<evidence type="ECO:0000256" key="5">
    <source>
        <dbReference type="ARBA" id="ARBA00023237"/>
    </source>
</evidence>
<evidence type="ECO:0000313" key="8">
    <source>
        <dbReference type="Proteomes" id="UP001165489"/>
    </source>
</evidence>
<dbReference type="SUPFAM" id="SSF48452">
    <property type="entry name" value="TPR-like"/>
    <property type="match status" value="1"/>
</dbReference>
<protein>
    <submittedName>
        <fullName evidence="7">RagB/SusD family nutrient uptake outer membrane protein</fullName>
    </submittedName>
</protein>
<gene>
    <name evidence="7" type="ORF">MM239_02615</name>
</gene>
<comment type="caution">
    <text evidence="7">The sequence shown here is derived from an EMBL/GenBank/DDBJ whole genome shotgun (WGS) entry which is preliminary data.</text>
</comment>
<keyword evidence="3" id="KW-0732">Signal</keyword>
<dbReference type="Gene3D" id="1.25.40.390">
    <property type="match status" value="1"/>
</dbReference>
<comment type="similarity">
    <text evidence="2">Belongs to the SusD family.</text>
</comment>
<keyword evidence="5" id="KW-0998">Cell outer membrane</keyword>
<evidence type="ECO:0000256" key="3">
    <source>
        <dbReference type="ARBA" id="ARBA00022729"/>
    </source>
</evidence>
<dbReference type="InterPro" id="IPR012944">
    <property type="entry name" value="SusD_RagB_dom"/>
</dbReference>
<keyword evidence="8" id="KW-1185">Reference proteome</keyword>
<proteinExistence type="inferred from homology"/>
<dbReference type="InterPro" id="IPR011990">
    <property type="entry name" value="TPR-like_helical_dom_sf"/>
</dbReference>
<sequence length="620" mass="70821">MKSINKYISILSLGIVLFFASCQDDWLERNPPNILLDDQVWNDANLVLGTISNFYDRIPAHVSLTAGWVDMAAYDEAIWSGYSGNDWLNNFVQYGFDRWGLWDYGLIRDINLSLNKLRTVSNLPEERIEQFEAELRFIRAYVYFEHVKRMGGVPLVLDELIYDFSGDPSGVQVPRSMEEEIYDFIADEIDEIRGVLGNVGSRTRANEFTALALKSRAMLYAGSLANYNSQMGTPITLPGGEVGISASRANEYYTKALEASQEIIQSGVFQLYSSNPDLGENFYELFINKNDNPEVLWAQDFLASADKRHGFTYDNIARSVREDNLGSSAITPVLNLVEDYEYLDGSSGELNLRTSDDSDYIYYDDVTEVFANKDARLYGTVIYPGSQFRGNEIRMQAGVLRWNGNGYDRIEGNDLGGMFEDGRLLVGESGPHRNIQEVSNTGFYLRKYVDNAPQSSTRGVLSTVWWVRFRLGEIYLNAAEAAFELGQVDVARNYLNALRERAGFGANSLEISDVTTDRIRNERRVELAFEDHVVWDYKRWRIAHQKWDGNNNNPDAVMYALYPYRVIHPNDPSKDGKYVFERIRAPRFIAPRFFRMGNYYSLIGNNLVDANPRLVRNPFH</sequence>
<evidence type="ECO:0000256" key="2">
    <source>
        <dbReference type="ARBA" id="ARBA00006275"/>
    </source>
</evidence>
<keyword evidence="4" id="KW-0472">Membrane</keyword>
<dbReference type="RefSeq" id="WP_241346357.1">
    <property type="nucleotide sequence ID" value="NZ_JAKZGP010000003.1"/>
</dbReference>
<feature type="domain" description="RagB/SusD" evidence="6">
    <location>
        <begin position="293"/>
        <end position="619"/>
    </location>
</feature>
<evidence type="ECO:0000256" key="1">
    <source>
        <dbReference type="ARBA" id="ARBA00004442"/>
    </source>
</evidence>
<accession>A0ABS9UW23</accession>
<reference evidence="7" key="1">
    <citation type="submission" date="2022-03" db="EMBL/GenBank/DDBJ databases">
        <title>De novo assembled genomes of Belliella spp. (Cyclobacteriaceae) strains.</title>
        <authorList>
            <person name="Szabo A."/>
            <person name="Korponai K."/>
            <person name="Felfoldi T."/>
        </authorList>
    </citation>
    <scope>NUCLEOTIDE SEQUENCE</scope>
    <source>
        <strain evidence="7">DSM 111904</strain>
    </source>
</reference>
<evidence type="ECO:0000259" key="6">
    <source>
        <dbReference type="Pfam" id="PF07980"/>
    </source>
</evidence>
<dbReference type="EMBL" id="JAKZGP010000003">
    <property type="protein sequence ID" value="MCH7408274.1"/>
    <property type="molecule type" value="Genomic_DNA"/>
</dbReference>